<keyword evidence="1" id="KW-0808">Transferase</keyword>
<evidence type="ECO:0000313" key="2">
    <source>
        <dbReference type="EMBL" id="ACR11412.1"/>
    </source>
</evidence>
<proteinExistence type="inferred from homology"/>
<dbReference type="GO" id="GO:0005829">
    <property type="term" value="C:cytosol"/>
    <property type="evidence" value="ECO:0007669"/>
    <property type="project" value="TreeGrafter"/>
</dbReference>
<sequence>MLSYRHAFHAGNHADVLKHLCLSMVLEKLIEKDKPLTYLETHAAAGAYDLNTAMPQKNREYMSGISPLLASEVSSEAMSRYKALVARYFADYKYPGSPAVAASVLREQDKLVLMELHNTEFEILRNNMRRDKRVTLHHRDGIEGVLALSPPTPRRGIVLIDPPYEQPLEYERIATLIAQLHRKWPVGVIALWYPLLAQERNRAPAMLDVIARSQPASLFTAELWVEAQASDYGMYGSGMAFINLPWTVDEKIALVLPEIQQILAPDQGGFSHRWVLSPN</sequence>
<dbReference type="InterPro" id="IPR007473">
    <property type="entry name" value="RlmJ"/>
</dbReference>
<dbReference type="Proteomes" id="UP000009080">
    <property type="component" value="Chromosome"/>
</dbReference>
<dbReference type="Gene3D" id="3.40.50.150">
    <property type="entry name" value="Vaccinia Virus protein VP39"/>
    <property type="match status" value="1"/>
</dbReference>
<feature type="binding site" evidence="1">
    <location>
        <position position="97"/>
    </location>
    <ligand>
        <name>S-adenosyl-L-methionine</name>
        <dbReference type="ChEBI" id="CHEBI:59789"/>
    </ligand>
</feature>
<dbReference type="PANTHER" id="PTHR37426">
    <property type="entry name" value="RIBOSOMAL RNA LARGE SUBUNIT METHYLTRANSFERASE J"/>
    <property type="match status" value="1"/>
</dbReference>
<dbReference type="RefSeq" id="WP_015817524.1">
    <property type="nucleotide sequence ID" value="NC_012997.1"/>
</dbReference>
<dbReference type="OrthoDB" id="9791274at2"/>
<protein>
    <recommendedName>
        <fullName evidence="1">Ribosomal RNA large subunit methyltransferase J</fullName>
        <ecNumber evidence="1">2.1.1.266</ecNumber>
    </recommendedName>
    <alternativeName>
        <fullName evidence="1">23S rRNA (adenine(2030)-N6)-methyltransferase</fullName>
    </alternativeName>
    <alternativeName>
        <fullName evidence="1">23S rRNA m6A2030 methyltransferase</fullName>
    </alternativeName>
</protein>
<evidence type="ECO:0000313" key="3">
    <source>
        <dbReference type="Proteomes" id="UP000009080"/>
    </source>
</evidence>
<keyword evidence="1" id="KW-0698">rRNA processing</keyword>
<dbReference type="EC" id="2.1.1.266" evidence="1"/>
<dbReference type="AlphaFoldDB" id="C5BQN4"/>
<comment type="similarity">
    <text evidence="1">Belongs to the RlmJ family.</text>
</comment>
<dbReference type="GO" id="GO:0070475">
    <property type="term" value="P:rRNA base methylation"/>
    <property type="evidence" value="ECO:0007669"/>
    <property type="project" value="UniProtKB-UniRule"/>
</dbReference>
<name>C5BQN4_TERTT</name>
<dbReference type="GO" id="GO:0036307">
    <property type="term" value="F:23S rRNA (adenine(2030)-N(6))-methyltransferase activity"/>
    <property type="evidence" value="ECO:0007669"/>
    <property type="project" value="UniProtKB-UniRule"/>
</dbReference>
<dbReference type="EMBL" id="CP001614">
    <property type="protein sequence ID" value="ACR11412.1"/>
    <property type="molecule type" value="Genomic_DNA"/>
</dbReference>
<gene>
    <name evidence="1" type="primary">rlmJ</name>
    <name evidence="2" type="ordered locus">TERTU_3377</name>
</gene>
<keyword evidence="1" id="KW-0694">RNA-binding</keyword>
<dbReference type="HAMAP" id="MF_00934">
    <property type="entry name" value="23SrRNA_methyltr_J"/>
    <property type="match status" value="1"/>
</dbReference>
<accession>C5BQN4</accession>
<keyword evidence="1" id="KW-0489">Methyltransferase</keyword>
<keyword evidence="3" id="KW-1185">Reference proteome</keyword>
<feature type="binding site" evidence="1">
    <location>
        <position position="161"/>
    </location>
    <ligand>
        <name>S-adenosyl-L-methionine</name>
        <dbReference type="ChEBI" id="CHEBI:59789"/>
    </ligand>
</feature>
<feature type="binding site" evidence="1">
    <location>
        <begin position="140"/>
        <end position="141"/>
    </location>
    <ligand>
        <name>S-adenosyl-L-methionine</name>
        <dbReference type="ChEBI" id="CHEBI:59789"/>
    </ligand>
</feature>
<comment type="catalytic activity">
    <reaction evidence="1">
        <text>adenosine(2030) in 23S rRNA + S-adenosyl-L-methionine = N(6)-methyladenosine(2030) in 23S rRNA + S-adenosyl-L-homocysteine + H(+)</text>
        <dbReference type="Rhea" id="RHEA:43736"/>
        <dbReference type="Rhea" id="RHEA-COMP:10668"/>
        <dbReference type="Rhea" id="RHEA-COMP:10669"/>
        <dbReference type="ChEBI" id="CHEBI:15378"/>
        <dbReference type="ChEBI" id="CHEBI:57856"/>
        <dbReference type="ChEBI" id="CHEBI:59789"/>
        <dbReference type="ChEBI" id="CHEBI:74411"/>
        <dbReference type="ChEBI" id="CHEBI:74449"/>
        <dbReference type="EC" id="2.1.1.266"/>
    </reaction>
</comment>
<feature type="binding site" evidence="1">
    <location>
        <position position="19"/>
    </location>
    <ligand>
        <name>S-adenosyl-L-methionine</name>
        <dbReference type="ChEBI" id="CHEBI:59789"/>
    </ligand>
</feature>
<dbReference type="HOGENOM" id="CLU_061769_0_0_6"/>
<dbReference type="KEGG" id="ttu:TERTU_3377"/>
<organism evidence="2 3">
    <name type="scientific">Teredinibacter turnerae (strain ATCC 39867 / T7901)</name>
    <dbReference type="NCBI Taxonomy" id="377629"/>
    <lineage>
        <taxon>Bacteria</taxon>
        <taxon>Pseudomonadati</taxon>
        <taxon>Pseudomonadota</taxon>
        <taxon>Gammaproteobacteria</taxon>
        <taxon>Cellvibrionales</taxon>
        <taxon>Cellvibrionaceae</taxon>
        <taxon>Teredinibacter</taxon>
    </lineage>
</organism>
<dbReference type="GO" id="GO:0003723">
    <property type="term" value="F:RNA binding"/>
    <property type="evidence" value="ECO:0007669"/>
    <property type="project" value="UniProtKB-UniRule"/>
</dbReference>
<feature type="binding site" evidence="1">
    <location>
        <position position="42"/>
    </location>
    <ligand>
        <name>S-adenosyl-L-methionine</name>
        <dbReference type="ChEBI" id="CHEBI:59789"/>
    </ligand>
</feature>
<dbReference type="InterPro" id="IPR029063">
    <property type="entry name" value="SAM-dependent_MTases_sf"/>
</dbReference>
<comment type="function">
    <text evidence="1">Specifically methylates the adenine in position 2030 of 23S rRNA.</text>
</comment>
<dbReference type="PANTHER" id="PTHR37426:SF1">
    <property type="entry name" value="RIBOSOMAL RNA LARGE SUBUNIT METHYLTRANSFERASE J"/>
    <property type="match status" value="1"/>
</dbReference>
<dbReference type="Pfam" id="PF04378">
    <property type="entry name" value="RsmJ"/>
    <property type="match status" value="1"/>
</dbReference>
<reference evidence="2 3" key="1">
    <citation type="journal article" date="2009" name="PLoS ONE">
        <title>The complete genome of Teredinibacter turnerae T7901: an intracellular endosymbiont of marine wood-boring bivalves (shipworms).</title>
        <authorList>
            <person name="Yang J.C."/>
            <person name="Madupu R."/>
            <person name="Durkin A.S."/>
            <person name="Ekborg N.A."/>
            <person name="Pedamallu C.S."/>
            <person name="Hostetler J.B."/>
            <person name="Radune D."/>
            <person name="Toms B.S."/>
            <person name="Henrissat B."/>
            <person name="Coutinho P.M."/>
            <person name="Schwarz S."/>
            <person name="Field L."/>
            <person name="Trindade-Silva A.E."/>
            <person name="Soares C.A.G."/>
            <person name="Elshahawi S."/>
            <person name="Hanora A."/>
            <person name="Schmidt E.W."/>
            <person name="Haygood M.G."/>
            <person name="Posfai J."/>
            <person name="Benner J."/>
            <person name="Madinger C."/>
            <person name="Nove J."/>
            <person name="Anton B."/>
            <person name="Chaudhary K."/>
            <person name="Foster J."/>
            <person name="Holman A."/>
            <person name="Kumar S."/>
            <person name="Lessard P.A."/>
            <person name="Luyten Y.A."/>
            <person name="Slatko B."/>
            <person name="Wood N."/>
            <person name="Wu B."/>
            <person name="Teplitski M."/>
            <person name="Mougous J.D."/>
            <person name="Ward N."/>
            <person name="Eisen J.A."/>
            <person name="Badger J.H."/>
            <person name="Distel D.L."/>
        </authorList>
    </citation>
    <scope>NUCLEOTIDE SEQUENCE [LARGE SCALE GENOMIC DNA]</scope>
    <source>
        <strain evidence="3">ATCC 39867 / T7901</strain>
    </source>
</reference>
<dbReference type="STRING" id="377629.TERTU_3377"/>
<feature type="binding site" evidence="1">
    <location>
        <position position="115"/>
    </location>
    <ligand>
        <name>S-adenosyl-L-methionine</name>
        <dbReference type="ChEBI" id="CHEBI:59789"/>
    </ligand>
</feature>
<comment type="subunit">
    <text evidence="1">Monomer.</text>
</comment>
<evidence type="ECO:0000256" key="1">
    <source>
        <dbReference type="HAMAP-Rule" id="MF_00934"/>
    </source>
</evidence>
<keyword evidence="1" id="KW-0949">S-adenosyl-L-methionine</keyword>
<feature type="site" description="Interaction with substrate rRNA" evidence="1">
    <location>
        <position position="4"/>
    </location>
</feature>
<dbReference type="eggNOG" id="COG2961">
    <property type="taxonomic scope" value="Bacteria"/>
</dbReference>
<dbReference type="SUPFAM" id="SSF53335">
    <property type="entry name" value="S-adenosyl-L-methionine-dependent methyltransferases"/>
    <property type="match status" value="1"/>
</dbReference>
<feature type="active site" description="Proton acceptor" evidence="1">
    <location>
        <position position="161"/>
    </location>
</feature>